<evidence type="ECO:0000256" key="1">
    <source>
        <dbReference type="SAM" id="MobiDB-lite"/>
    </source>
</evidence>
<feature type="compositionally biased region" description="Basic and acidic residues" evidence="1">
    <location>
        <begin position="31"/>
        <end position="52"/>
    </location>
</feature>
<protein>
    <submittedName>
        <fullName evidence="3">Uncharacterized protein</fullName>
    </submittedName>
</protein>
<evidence type="ECO:0000313" key="4">
    <source>
        <dbReference type="Proteomes" id="UP000010799"/>
    </source>
</evidence>
<dbReference type="RefSeq" id="WP_015272941.1">
    <property type="nucleotide sequence ID" value="NC_019907.1"/>
</dbReference>
<name>L0ESP3_LIBCB</name>
<feature type="region of interest" description="Disordered" evidence="1">
    <location>
        <begin position="25"/>
        <end position="72"/>
    </location>
</feature>
<proteinExistence type="predicted"/>
<dbReference type="AlphaFoldDB" id="L0ESP3"/>
<feature type="signal peptide" evidence="2">
    <location>
        <begin position="1"/>
        <end position="19"/>
    </location>
</feature>
<keyword evidence="4" id="KW-1185">Reference proteome</keyword>
<feature type="chain" id="PRO_5003941750" evidence="2">
    <location>
        <begin position="20"/>
        <end position="72"/>
    </location>
</feature>
<dbReference type="SMR" id="L0ESP3"/>
<keyword evidence="2" id="KW-0732">Signal</keyword>
<evidence type="ECO:0000313" key="3">
    <source>
        <dbReference type="EMBL" id="AGA64514.1"/>
    </source>
</evidence>
<dbReference type="EMBL" id="CP003789">
    <property type="protein sequence ID" value="AGA64514.1"/>
    <property type="molecule type" value="Genomic_DNA"/>
</dbReference>
<sequence>MTLLYAILGVILALFSAFAAGHRKGKASAQEADKKETERVLHEEAEQRKKVESGNSPSTALDELRKDGWTGH</sequence>
<dbReference type="PATRIC" id="fig|1215343.11.peg.532"/>
<organism evidence="3 4">
    <name type="scientific">Liberibacter crescens (strain BT-1)</name>
    <dbReference type="NCBI Taxonomy" id="1215343"/>
    <lineage>
        <taxon>Bacteria</taxon>
        <taxon>Pseudomonadati</taxon>
        <taxon>Pseudomonadota</taxon>
        <taxon>Alphaproteobacteria</taxon>
        <taxon>Hyphomicrobiales</taxon>
        <taxon>Rhizobiaceae</taxon>
        <taxon>Liberibacter</taxon>
    </lineage>
</organism>
<evidence type="ECO:0000256" key="2">
    <source>
        <dbReference type="SAM" id="SignalP"/>
    </source>
</evidence>
<accession>L0ESP3</accession>
<dbReference type="HOGENOM" id="CLU_2717536_0_0_5"/>
<feature type="compositionally biased region" description="Basic and acidic residues" evidence="1">
    <location>
        <begin position="62"/>
        <end position="72"/>
    </location>
</feature>
<dbReference type="Proteomes" id="UP000010799">
    <property type="component" value="Chromosome"/>
</dbReference>
<gene>
    <name evidence="3" type="ordered locus">B488_05220</name>
</gene>
<dbReference type="KEGG" id="lcc:B488_05220"/>
<reference evidence="3 4" key="1">
    <citation type="journal article" date="2012" name="Stand. Genomic Sci.">
        <title>Complete genome sequence of Liberibacter crescens BT-1.</title>
        <authorList>
            <person name="Leonard M.T."/>
            <person name="Fagen J.R."/>
            <person name="Davis-Richardson A.G."/>
            <person name="Davis M.J."/>
            <person name="Triplett E.W."/>
        </authorList>
    </citation>
    <scope>NUCLEOTIDE SEQUENCE [LARGE SCALE GENOMIC DNA]</scope>
    <source>
        <strain evidence="3 4">BT-1</strain>
    </source>
</reference>